<organism evidence="2 3">
    <name type="scientific">Parvularcula bermudensis (strain ATCC BAA-594 / HTCC2503 / KCTC 12087)</name>
    <dbReference type="NCBI Taxonomy" id="314260"/>
    <lineage>
        <taxon>Bacteria</taxon>
        <taxon>Pseudomonadati</taxon>
        <taxon>Pseudomonadota</taxon>
        <taxon>Alphaproteobacteria</taxon>
        <taxon>Parvularculales</taxon>
        <taxon>Parvularculaceae</taxon>
        <taxon>Parvularcula</taxon>
    </lineage>
</organism>
<sequence>MHLASDCATITSMAQDNSQHGRQFLTAHQPEIEQTLEGVYAWNSETAKYGVLWVFLTWTFRAAALIGALTSTAMALVLLILGSDIQVFAFDPIRHHTWFLWGAASMAFLVGFTFFSLIHSAVRKSHQVSIELSKRR</sequence>
<feature type="transmembrane region" description="Helical" evidence="1">
    <location>
        <begin position="51"/>
        <end position="78"/>
    </location>
</feature>
<evidence type="ECO:0000313" key="3">
    <source>
        <dbReference type="Proteomes" id="UP000001302"/>
    </source>
</evidence>
<keyword evidence="1" id="KW-0812">Transmembrane</keyword>
<keyword evidence="1" id="KW-0472">Membrane</keyword>
<reference evidence="2 3" key="2">
    <citation type="journal article" date="2011" name="J. Bacteriol.">
        <title>Complete genome sequence of strain HTCC2503T of Parvularcula bermudensis, the type species of the order "Parvularculales" in the class Alphaproteobacteria.</title>
        <authorList>
            <person name="Oh H.M."/>
            <person name="Kang I."/>
            <person name="Vergin K.L."/>
            <person name="Kang D."/>
            <person name="Rhee K.H."/>
            <person name="Giovannoni S.J."/>
            <person name="Cho J.C."/>
        </authorList>
    </citation>
    <scope>NUCLEOTIDE SEQUENCE [LARGE SCALE GENOMIC DNA]</scope>
    <source>
        <strain evidence="3">ATCC BAA-594 / HTCC2503 / KCTC 12087</strain>
    </source>
</reference>
<dbReference type="HOGENOM" id="CLU_1873412_0_0_5"/>
<accession>E0TAZ8</accession>
<dbReference type="Proteomes" id="UP000001302">
    <property type="component" value="Chromosome"/>
</dbReference>
<gene>
    <name evidence="2" type="ordered locus">PB2503_00632</name>
</gene>
<protein>
    <submittedName>
        <fullName evidence="2">Uncharacterized protein</fullName>
    </submittedName>
</protein>
<evidence type="ECO:0000313" key="2">
    <source>
        <dbReference type="EMBL" id="ADM08207.1"/>
    </source>
</evidence>
<feature type="transmembrane region" description="Helical" evidence="1">
    <location>
        <begin position="98"/>
        <end position="118"/>
    </location>
</feature>
<evidence type="ECO:0000256" key="1">
    <source>
        <dbReference type="SAM" id="Phobius"/>
    </source>
</evidence>
<keyword evidence="1" id="KW-1133">Transmembrane helix</keyword>
<dbReference type="KEGG" id="pbr:PB2503_00632"/>
<name>E0TAZ8_PARBH</name>
<reference evidence="3" key="1">
    <citation type="submission" date="2010-08" db="EMBL/GenBank/DDBJ databases">
        <title>Genome sequence of Parvularcula bermudensis HTCC2503.</title>
        <authorList>
            <person name="Kang D.-M."/>
            <person name="Oh H.-M."/>
            <person name="Cho J.-C."/>
        </authorList>
    </citation>
    <scope>NUCLEOTIDE SEQUENCE [LARGE SCALE GENOMIC DNA]</scope>
    <source>
        <strain evidence="3">ATCC BAA-594 / HTCC2503 / KCTC 12087</strain>
    </source>
</reference>
<dbReference type="EMBL" id="CP002156">
    <property type="protein sequence ID" value="ADM08207.1"/>
    <property type="molecule type" value="Genomic_DNA"/>
</dbReference>
<dbReference type="AlphaFoldDB" id="E0TAZ8"/>
<proteinExistence type="predicted"/>
<keyword evidence="3" id="KW-1185">Reference proteome</keyword>